<dbReference type="EMBL" id="AGUE01000104">
    <property type="protein sequence ID" value="EHK99882.1"/>
    <property type="molecule type" value="Genomic_DNA"/>
</dbReference>
<proteinExistence type="predicted"/>
<accession>H0ENK0</accession>
<evidence type="ECO:0000313" key="1">
    <source>
        <dbReference type="EMBL" id="EHK99882.1"/>
    </source>
</evidence>
<dbReference type="Proteomes" id="UP000005446">
    <property type="component" value="Unassembled WGS sequence"/>
</dbReference>
<dbReference type="HOGENOM" id="CLU_2776144_0_0_1"/>
<dbReference type="InParanoid" id="H0ENK0"/>
<protein>
    <submittedName>
        <fullName evidence="1">Uncharacterized protein</fullName>
    </submittedName>
</protein>
<name>H0ENK0_GLAL7</name>
<comment type="caution">
    <text evidence="1">The sequence shown here is derived from an EMBL/GenBank/DDBJ whole genome shotgun (WGS) entry which is preliminary data.</text>
</comment>
<keyword evidence="2" id="KW-1185">Reference proteome</keyword>
<organism evidence="1 2">
    <name type="scientific">Glarea lozoyensis (strain ATCC 74030 / MF5533)</name>
    <dbReference type="NCBI Taxonomy" id="1104152"/>
    <lineage>
        <taxon>Eukaryota</taxon>
        <taxon>Fungi</taxon>
        <taxon>Dikarya</taxon>
        <taxon>Ascomycota</taxon>
        <taxon>Pezizomycotina</taxon>
        <taxon>Leotiomycetes</taxon>
        <taxon>Helotiales</taxon>
        <taxon>Helotiaceae</taxon>
        <taxon>Glarea</taxon>
    </lineage>
</organism>
<evidence type="ECO:0000313" key="2">
    <source>
        <dbReference type="Proteomes" id="UP000005446"/>
    </source>
</evidence>
<sequence>MVLSTSVEPATAHPPKMQAFVDVVPSSLLRAMLRQEQTGRFDLITLFLSFTRLLRTFWPKALLGSVKSF</sequence>
<gene>
    <name evidence="1" type="ORF">M7I_4207</name>
</gene>
<dbReference type="AlphaFoldDB" id="H0ENK0"/>
<reference evidence="1 2" key="1">
    <citation type="journal article" date="2012" name="Eukaryot. Cell">
        <title>Genome sequence of the fungus Glarea lozoyensis: the first genome sequence of a species from the Helotiaceae family.</title>
        <authorList>
            <person name="Youssar L."/>
            <person name="Gruening B.A."/>
            <person name="Erxleben A."/>
            <person name="Guenther S."/>
            <person name="Huettel W."/>
        </authorList>
    </citation>
    <scope>NUCLEOTIDE SEQUENCE [LARGE SCALE GENOMIC DNA]</scope>
    <source>
        <strain evidence="2">ATCC 74030 / MF5533</strain>
    </source>
</reference>